<keyword evidence="4" id="KW-1185">Reference proteome</keyword>
<accession>A0A7C9FBX4</accession>
<evidence type="ECO:0000313" key="2">
    <source>
        <dbReference type="EMBL" id="MPR37170.1"/>
    </source>
</evidence>
<name>A0A7C9FBX4_9BACT</name>
<gene>
    <name evidence="2" type="ORF">GBK04_28500</name>
    <name evidence="3" type="ORF">GBK04_28570</name>
</gene>
<comment type="caution">
    <text evidence="3">The sequence shown here is derived from an EMBL/GenBank/DDBJ whole genome shotgun (WGS) entry which is preliminary data.</text>
</comment>
<dbReference type="RefSeq" id="WP_152766448.1">
    <property type="nucleotide sequence ID" value="NZ_WHLY01000003.1"/>
</dbReference>
<feature type="region of interest" description="Disordered" evidence="1">
    <location>
        <begin position="1"/>
        <end position="20"/>
    </location>
</feature>
<reference evidence="3 4" key="1">
    <citation type="submission" date="2019-10" db="EMBL/GenBank/DDBJ databases">
        <title>Draft Genome Sequence of Cytophagaceae sp. SJW1-29.</title>
        <authorList>
            <person name="Choi A."/>
        </authorList>
    </citation>
    <scope>NUCLEOTIDE SEQUENCE [LARGE SCALE GENOMIC DNA]</scope>
    <source>
        <strain evidence="3 4">SJW1-29</strain>
    </source>
</reference>
<feature type="region of interest" description="Disordered" evidence="1">
    <location>
        <begin position="27"/>
        <end position="101"/>
    </location>
</feature>
<dbReference type="EMBL" id="WHLY01000003">
    <property type="protein sequence ID" value="MPR37184.1"/>
    <property type="molecule type" value="Genomic_DNA"/>
</dbReference>
<organism evidence="3 4">
    <name type="scientific">Salmonirosea aquatica</name>
    <dbReference type="NCBI Taxonomy" id="2654236"/>
    <lineage>
        <taxon>Bacteria</taxon>
        <taxon>Pseudomonadati</taxon>
        <taxon>Bacteroidota</taxon>
        <taxon>Cytophagia</taxon>
        <taxon>Cytophagales</taxon>
        <taxon>Spirosomataceae</taxon>
        <taxon>Salmonirosea</taxon>
    </lineage>
</organism>
<feature type="compositionally biased region" description="Basic and acidic residues" evidence="1">
    <location>
        <begin position="47"/>
        <end position="59"/>
    </location>
</feature>
<dbReference type="AlphaFoldDB" id="A0A7C9FBX4"/>
<dbReference type="Proteomes" id="UP000479293">
    <property type="component" value="Unassembled WGS sequence"/>
</dbReference>
<evidence type="ECO:0000313" key="3">
    <source>
        <dbReference type="EMBL" id="MPR37184.1"/>
    </source>
</evidence>
<proteinExistence type="predicted"/>
<evidence type="ECO:0000256" key="1">
    <source>
        <dbReference type="SAM" id="MobiDB-lite"/>
    </source>
</evidence>
<evidence type="ECO:0000313" key="4">
    <source>
        <dbReference type="Proteomes" id="UP000479293"/>
    </source>
</evidence>
<dbReference type="EMBL" id="WHLY01000003">
    <property type="protein sequence ID" value="MPR37170.1"/>
    <property type="molecule type" value="Genomic_DNA"/>
</dbReference>
<protein>
    <submittedName>
        <fullName evidence="3">Uncharacterized protein</fullName>
    </submittedName>
</protein>
<sequence>MASKRIEEIMQNASAKDQAALRDSAQTLKNNNVELKTDNYGPQTPPRRAEQARTAEPKLNEAVFPNQQNGAQRIQEARERSQQPKAAESVQEPAKTQEPER</sequence>